<gene>
    <name evidence="1" type="ORF">V1525DRAFT_415396</name>
</gene>
<reference evidence="2" key="1">
    <citation type="journal article" date="2024" name="Front. Bioeng. Biotechnol.">
        <title>Genome-scale model development and genomic sequencing of the oleaginous clade Lipomyces.</title>
        <authorList>
            <person name="Czajka J.J."/>
            <person name="Han Y."/>
            <person name="Kim J."/>
            <person name="Mondo S.J."/>
            <person name="Hofstad B.A."/>
            <person name="Robles A."/>
            <person name="Haridas S."/>
            <person name="Riley R."/>
            <person name="LaButti K."/>
            <person name="Pangilinan J."/>
            <person name="Andreopoulos W."/>
            <person name="Lipzen A."/>
            <person name="Yan J."/>
            <person name="Wang M."/>
            <person name="Ng V."/>
            <person name="Grigoriev I.V."/>
            <person name="Spatafora J.W."/>
            <person name="Magnuson J.K."/>
            <person name="Baker S.E."/>
            <person name="Pomraning K.R."/>
        </authorList>
    </citation>
    <scope>NUCLEOTIDE SEQUENCE [LARGE SCALE GENOMIC DNA]</scope>
    <source>
        <strain evidence="2">CBS 7786</strain>
    </source>
</reference>
<keyword evidence="2" id="KW-1185">Reference proteome</keyword>
<protein>
    <submittedName>
        <fullName evidence="1">Uncharacterized protein</fullName>
    </submittedName>
</protein>
<proteinExistence type="predicted"/>
<comment type="caution">
    <text evidence="1">The sequence shown here is derived from an EMBL/GenBank/DDBJ whole genome shotgun (WGS) entry which is preliminary data.</text>
</comment>
<accession>A0ACC3SQ35</accession>
<dbReference type="EMBL" id="MU971603">
    <property type="protein sequence ID" value="KAK9233775.1"/>
    <property type="molecule type" value="Genomic_DNA"/>
</dbReference>
<sequence length="267" mass="29888">MINRFRVDTPSSSTSSAEKSTTSPAISLASLVPESPQPGSPTPESSRKRSHFTEEMKVSLVRLCIQHQTEYARRRKSKFWADISTLFEAQTGVPVRKPGQTVECLIRERRQQLVYRSGVAGSDTELKQALDIFMQRYDEVEKEEHDLSAQKEELAETKRRTMEMRDQMMEGGRRRSNDDDDGDCDDVDSSASEQQQAAPKIKRSRLSRNDVLASSLRSSTNTMATALNSSMQVLASALQQAPGTADAACTDDSRFDRLTELELQLFG</sequence>
<evidence type="ECO:0000313" key="1">
    <source>
        <dbReference type="EMBL" id="KAK9233775.1"/>
    </source>
</evidence>
<evidence type="ECO:0000313" key="2">
    <source>
        <dbReference type="Proteomes" id="UP001433508"/>
    </source>
</evidence>
<name>A0ACC3SQ35_LIPKO</name>
<organism evidence="1 2">
    <name type="scientific">Lipomyces kononenkoae</name>
    <name type="common">Yeast</name>
    <dbReference type="NCBI Taxonomy" id="34357"/>
    <lineage>
        <taxon>Eukaryota</taxon>
        <taxon>Fungi</taxon>
        <taxon>Dikarya</taxon>
        <taxon>Ascomycota</taxon>
        <taxon>Saccharomycotina</taxon>
        <taxon>Lipomycetes</taxon>
        <taxon>Lipomycetales</taxon>
        <taxon>Lipomycetaceae</taxon>
        <taxon>Lipomyces</taxon>
    </lineage>
</organism>
<dbReference type="Proteomes" id="UP001433508">
    <property type="component" value="Unassembled WGS sequence"/>
</dbReference>
<feature type="non-terminal residue" evidence="1">
    <location>
        <position position="267"/>
    </location>
</feature>